<sequence length="140" mass="15397">MTAAFTPALDPLMAAAMPLSVLFPLSMPTLMTEPLPTWICRVPVPTAVLVADAKSCEYTLCVCASTILLSEYVPRGAFELAAPDTALELLRLTVRLFRLVTFCRLPTADCRPERLFCTAPQALSVVWYDCSWFCNNVMGC</sequence>
<name>A0A1J5PU34_9ZZZZ</name>
<gene>
    <name evidence="1" type="ORF">GALL_513650</name>
</gene>
<dbReference type="EMBL" id="MLJW01006176">
    <property type="protein sequence ID" value="OIQ67061.1"/>
    <property type="molecule type" value="Genomic_DNA"/>
</dbReference>
<evidence type="ECO:0000313" key="1">
    <source>
        <dbReference type="EMBL" id="OIQ67061.1"/>
    </source>
</evidence>
<organism evidence="1">
    <name type="scientific">mine drainage metagenome</name>
    <dbReference type="NCBI Taxonomy" id="410659"/>
    <lineage>
        <taxon>unclassified sequences</taxon>
        <taxon>metagenomes</taxon>
        <taxon>ecological metagenomes</taxon>
    </lineage>
</organism>
<proteinExistence type="predicted"/>
<reference evidence="1" key="1">
    <citation type="submission" date="2016-10" db="EMBL/GenBank/DDBJ databases">
        <title>Sequence of Gallionella enrichment culture.</title>
        <authorList>
            <person name="Poehlein A."/>
            <person name="Muehling M."/>
            <person name="Daniel R."/>
        </authorList>
    </citation>
    <scope>NUCLEOTIDE SEQUENCE</scope>
</reference>
<protein>
    <submittedName>
        <fullName evidence="1">Uncharacterized protein</fullName>
    </submittedName>
</protein>
<dbReference type="AlphaFoldDB" id="A0A1J5PU34"/>
<comment type="caution">
    <text evidence="1">The sequence shown here is derived from an EMBL/GenBank/DDBJ whole genome shotgun (WGS) entry which is preliminary data.</text>
</comment>
<accession>A0A1J5PU34</accession>